<reference evidence="2" key="1">
    <citation type="submission" date="2015-03" db="EMBL/GenBank/DDBJ databases">
        <authorList>
            <person name="Wibberg D."/>
        </authorList>
    </citation>
    <scope>NUCLEOTIDE SEQUENCE [LARGE SCALE GENOMIC DNA]</scope>
</reference>
<dbReference type="Proteomes" id="UP000033163">
    <property type="component" value="Chromosome I"/>
</dbReference>
<gene>
    <name evidence="1" type="ORF">PRIO_0199</name>
</gene>
<dbReference type="AlphaFoldDB" id="A0A0E3WFZ3"/>
<name>A0A0E3WFZ3_9BACL</name>
<accession>A0A0E3WFZ3</accession>
<protein>
    <submittedName>
        <fullName evidence="1">Uncharacterized protein</fullName>
    </submittedName>
</protein>
<dbReference type="HOGENOM" id="CLU_2438067_0_0_9"/>
<dbReference type="PATRIC" id="fig|1073571.4.peg.183"/>
<evidence type="ECO:0000313" key="1">
    <source>
        <dbReference type="EMBL" id="CQR51433.1"/>
    </source>
</evidence>
<proteinExistence type="predicted"/>
<evidence type="ECO:0000313" key="2">
    <source>
        <dbReference type="Proteomes" id="UP000033163"/>
    </source>
</evidence>
<sequence>MNEPVTKPLGWGMVAVMIDNPVVGGKQLHLFEAESTMSGAYVPPKQIKIDEVEKLRDFLIEQMPPDDLVNLLSTLEKAIHEKDDPSAATV</sequence>
<dbReference type="RefSeq" id="WP_020426307.1">
    <property type="nucleotide sequence ID" value="NZ_AGBD01000115.1"/>
</dbReference>
<dbReference type="EMBL" id="LN831776">
    <property type="protein sequence ID" value="CQR51433.1"/>
    <property type="molecule type" value="Genomic_DNA"/>
</dbReference>
<organism evidence="1 2">
    <name type="scientific">Paenibacillus riograndensis SBR5</name>
    <dbReference type="NCBI Taxonomy" id="1073571"/>
    <lineage>
        <taxon>Bacteria</taxon>
        <taxon>Bacillati</taxon>
        <taxon>Bacillota</taxon>
        <taxon>Bacilli</taxon>
        <taxon>Bacillales</taxon>
        <taxon>Paenibacillaceae</taxon>
        <taxon>Paenibacillus</taxon>
        <taxon>Paenibacillus sonchi group</taxon>
    </lineage>
</organism>
<dbReference type="KEGG" id="pri:PRIO_0199"/>